<evidence type="ECO:0000256" key="2">
    <source>
        <dbReference type="ARBA" id="ARBA00023054"/>
    </source>
</evidence>
<dbReference type="FunCoup" id="A0A1Q3BTI8">
    <property type="interactions" value="106"/>
</dbReference>
<accession>A0A1Q3BTI8</accession>
<proteinExistence type="inferred from homology"/>
<feature type="coiled-coil region" evidence="3">
    <location>
        <begin position="98"/>
        <end position="132"/>
    </location>
</feature>
<comment type="similarity">
    <text evidence="1">Belongs to the FPP family.</text>
</comment>
<keyword evidence="2 3" id="KW-0175">Coiled coil</keyword>
<evidence type="ECO:0000313" key="6">
    <source>
        <dbReference type="Proteomes" id="UP000187406"/>
    </source>
</evidence>
<dbReference type="Pfam" id="PF05911">
    <property type="entry name" value="FPP"/>
    <property type="match status" value="2"/>
</dbReference>
<evidence type="ECO:0000256" key="1">
    <source>
        <dbReference type="ARBA" id="ARBA00005921"/>
    </source>
</evidence>
<reference evidence="6" key="1">
    <citation type="submission" date="2016-04" db="EMBL/GenBank/DDBJ databases">
        <title>Cephalotus genome sequencing.</title>
        <authorList>
            <person name="Fukushima K."/>
            <person name="Hasebe M."/>
            <person name="Fang X."/>
        </authorList>
    </citation>
    <scope>NUCLEOTIDE SEQUENCE [LARGE SCALE GENOMIC DNA]</scope>
    <source>
        <strain evidence="6">cv. St1</strain>
    </source>
</reference>
<feature type="compositionally biased region" description="Basic and acidic residues" evidence="4">
    <location>
        <begin position="942"/>
        <end position="953"/>
    </location>
</feature>
<evidence type="ECO:0000256" key="3">
    <source>
        <dbReference type="SAM" id="Coils"/>
    </source>
</evidence>
<gene>
    <name evidence="5" type="ORF">CFOL_v3_14785</name>
</gene>
<protein>
    <submittedName>
        <fullName evidence="5">DUF869 domain-containing protein</fullName>
    </submittedName>
</protein>
<dbReference type="InParanoid" id="A0A1Q3BTI8"/>
<feature type="coiled-coil region" evidence="3">
    <location>
        <begin position="194"/>
        <end position="228"/>
    </location>
</feature>
<dbReference type="PANTHER" id="PTHR31580:SF22">
    <property type="entry name" value="FILAMENT-LIKE PLANT PROTEIN 7"/>
    <property type="match status" value="1"/>
</dbReference>
<feature type="region of interest" description="Disordered" evidence="4">
    <location>
        <begin position="942"/>
        <end position="969"/>
    </location>
</feature>
<dbReference type="STRING" id="3775.A0A1Q3BTI8"/>
<feature type="coiled-coil region" evidence="3">
    <location>
        <begin position="710"/>
        <end position="751"/>
    </location>
</feature>
<dbReference type="PANTHER" id="PTHR31580">
    <property type="entry name" value="FILAMENT-LIKE PLANT PROTEIN 4"/>
    <property type="match status" value="1"/>
</dbReference>
<evidence type="ECO:0000313" key="5">
    <source>
        <dbReference type="EMBL" id="GAV71291.1"/>
    </source>
</evidence>
<feature type="coiled-coil region" evidence="3">
    <location>
        <begin position="28"/>
        <end position="62"/>
    </location>
</feature>
<dbReference type="Proteomes" id="UP000187406">
    <property type="component" value="Unassembled WGS sequence"/>
</dbReference>
<evidence type="ECO:0000256" key="4">
    <source>
        <dbReference type="SAM" id="MobiDB-lite"/>
    </source>
</evidence>
<dbReference type="OrthoDB" id="1917992at2759"/>
<comment type="caution">
    <text evidence="5">The sequence shown here is derived from an EMBL/GenBank/DDBJ whole genome shotgun (WGS) entry which is preliminary data.</text>
</comment>
<feature type="region of interest" description="Disordered" evidence="4">
    <location>
        <begin position="372"/>
        <end position="403"/>
    </location>
</feature>
<organism evidence="5 6">
    <name type="scientific">Cephalotus follicularis</name>
    <name type="common">Albany pitcher plant</name>
    <dbReference type="NCBI Taxonomy" id="3775"/>
    <lineage>
        <taxon>Eukaryota</taxon>
        <taxon>Viridiplantae</taxon>
        <taxon>Streptophyta</taxon>
        <taxon>Embryophyta</taxon>
        <taxon>Tracheophyta</taxon>
        <taxon>Spermatophyta</taxon>
        <taxon>Magnoliopsida</taxon>
        <taxon>eudicotyledons</taxon>
        <taxon>Gunneridae</taxon>
        <taxon>Pentapetalae</taxon>
        <taxon>rosids</taxon>
        <taxon>fabids</taxon>
        <taxon>Oxalidales</taxon>
        <taxon>Cephalotaceae</taxon>
        <taxon>Cephalotus</taxon>
    </lineage>
</organism>
<keyword evidence="6" id="KW-1185">Reference proteome</keyword>
<name>A0A1Q3BTI8_CEPFO</name>
<sequence>MDHKTWLWRKKSTEKIIVASDKEDLSSKENEDEERHTLMNDKAELENDLKILKDKLSSALFECNIKDELVKKHGKAVEEAIGGWEKAKAEGVSLKKELDEALQQKIAGEERLNQLDAALKECMQQLRFVRDEQEQRIHDAVTKVSKEFENSQKIVEEKLAETSERLAKISLENTHLAKNLLSNEKVILDLIEQKTQVEADLNALMSRLESTEKDKAALIYEIRVLEKELEIRNEEREFSHRTVDASHKQNLESVKKIAKLESECRRLRVLVRKRLPGPASMAKMRNEVEILGRESVETRRRSNSKPNGLMVEFTVNNSPDNPSKRISFLMEQLCALEEENSILKEALDKKINELQFSRNMYAHTASKSLEFESQVTESPKGQAFMEPATSSVMSHEPSLASTSDIGSDEKVICAEPWASALISELEHFRHGKQESPSSKTVGSPDINLMDDFVEMEKFAIVSVDKPSGISHFSSEEANAVAAPLESRRSANHPDISNPLHVSGCILSKPSEKSLVMDSSAATNIDISSTEKSSQQLQSDLSKPIYKIIELIEGISLQLPNYGDPEILSKNDGADFDYKIPETPSGYMVRVIQWKTSELSPVLQQFVCACYDLLNGKVELNRFAQELASALDWIMSHCFSLQDVSSMRDVIKKHVDWDESQNGSKAEVGIMSQVAEADKLHFSGEQLFTTPNGDNYFFQREEIQHNVREENGKLRDELMKIEATKKDLEGTLQSAVDKSKSLLNQLQESEKAIAINGTELGTLKRSKGMIEDQGENHKLMSEDLTTQVAVAKVELNEAHQKVSSLEVELENKNSCFKELEATCLDLQLEPECVAKKEFPDREIKLKEMQLRSDWEITAASEKLAECQETIINLGKQLKALASPGNTVLFDKVISTPSDPVTTNTPAAVTTITTNITPTTLKNELVNQRSSLLDQMIAEDNAKAKDLESATKKGTDGNSSSVLRSNGEKEPLEQIFLNRSRRMEHNATVTALAFVPRKKGGSVSLWRKLLWKRNKASSKRTILPLAP</sequence>
<dbReference type="AlphaFoldDB" id="A0A1Q3BTI8"/>
<feature type="compositionally biased region" description="Polar residues" evidence="4">
    <location>
        <begin position="388"/>
        <end position="403"/>
    </location>
</feature>
<dbReference type="EMBL" id="BDDD01000902">
    <property type="protein sequence ID" value="GAV71291.1"/>
    <property type="molecule type" value="Genomic_DNA"/>
</dbReference>
<dbReference type="InterPro" id="IPR008587">
    <property type="entry name" value="FPP_plant"/>
</dbReference>